<protein>
    <submittedName>
        <fullName evidence="3">Ovule protein</fullName>
    </submittedName>
</protein>
<keyword evidence="2" id="KW-1185">Reference proteome</keyword>
<evidence type="ECO:0000313" key="1">
    <source>
        <dbReference type="EMBL" id="VDM52712.1"/>
    </source>
</evidence>
<dbReference type="AlphaFoldDB" id="A0A0R3PBN6"/>
<reference evidence="3" key="1">
    <citation type="submission" date="2017-02" db="UniProtKB">
        <authorList>
            <consortium name="WormBaseParasite"/>
        </authorList>
    </citation>
    <scope>IDENTIFICATION</scope>
</reference>
<dbReference type="Proteomes" id="UP000267027">
    <property type="component" value="Unassembled WGS sequence"/>
</dbReference>
<accession>A0A0R3PBN6</accession>
<evidence type="ECO:0000313" key="2">
    <source>
        <dbReference type="Proteomes" id="UP000267027"/>
    </source>
</evidence>
<dbReference type="EMBL" id="UYYA01000150">
    <property type="protein sequence ID" value="VDM52712.1"/>
    <property type="molecule type" value="Genomic_DNA"/>
</dbReference>
<gene>
    <name evidence="1" type="ORF">ACOC_LOCUS1127</name>
</gene>
<organism evidence="3">
    <name type="scientific">Angiostrongylus costaricensis</name>
    <name type="common">Nematode worm</name>
    <dbReference type="NCBI Taxonomy" id="334426"/>
    <lineage>
        <taxon>Eukaryota</taxon>
        <taxon>Metazoa</taxon>
        <taxon>Ecdysozoa</taxon>
        <taxon>Nematoda</taxon>
        <taxon>Chromadorea</taxon>
        <taxon>Rhabditida</taxon>
        <taxon>Rhabditina</taxon>
        <taxon>Rhabditomorpha</taxon>
        <taxon>Strongyloidea</taxon>
        <taxon>Metastrongylidae</taxon>
        <taxon>Angiostrongylus</taxon>
    </lineage>
</organism>
<dbReference type="WBParaSite" id="ACOC_0000112601-mRNA-1">
    <property type="protein sequence ID" value="ACOC_0000112601-mRNA-1"/>
    <property type="gene ID" value="ACOC_0000112601"/>
</dbReference>
<reference evidence="1 2" key="2">
    <citation type="submission" date="2018-11" db="EMBL/GenBank/DDBJ databases">
        <authorList>
            <consortium name="Pathogen Informatics"/>
        </authorList>
    </citation>
    <scope>NUCLEOTIDE SEQUENCE [LARGE SCALE GENOMIC DNA]</scope>
    <source>
        <strain evidence="1 2">Costa Rica</strain>
    </source>
</reference>
<sequence length="83" mass="9332">MLAQLMKCDEETPPCTVFGGASLEQNKEGSMLICSYMVLGLMVKKVKETPLTKIKRAGRAMYKKSQGLLYQLAWFSVTGYARY</sequence>
<name>A0A0R3PBN6_ANGCS</name>
<proteinExistence type="predicted"/>
<evidence type="ECO:0000313" key="3">
    <source>
        <dbReference type="WBParaSite" id="ACOC_0000112601-mRNA-1"/>
    </source>
</evidence>